<dbReference type="InterPro" id="IPR036249">
    <property type="entry name" value="Thioredoxin-like_sf"/>
</dbReference>
<feature type="domain" description="Thioredoxin" evidence="14">
    <location>
        <begin position="2"/>
        <end position="155"/>
    </location>
</feature>
<accession>A0A7Y2PM98</accession>
<dbReference type="PROSITE" id="PS51352">
    <property type="entry name" value="THIOREDOXIN_2"/>
    <property type="match status" value="1"/>
</dbReference>
<keyword evidence="6 15" id="KW-0560">Oxidoreductase</keyword>
<dbReference type="NCBIfam" id="NF006960">
    <property type="entry name" value="PRK09437.1"/>
    <property type="match status" value="1"/>
</dbReference>
<evidence type="ECO:0000259" key="14">
    <source>
        <dbReference type="PROSITE" id="PS51352"/>
    </source>
</evidence>
<dbReference type="Pfam" id="PF00578">
    <property type="entry name" value="AhpC-TSA"/>
    <property type="match status" value="1"/>
</dbReference>
<keyword evidence="7" id="KW-1015">Disulfide bond</keyword>
<evidence type="ECO:0000256" key="8">
    <source>
        <dbReference type="ARBA" id="ARBA00023284"/>
    </source>
</evidence>
<keyword evidence="4 15" id="KW-0575">Peroxidase</keyword>
<dbReference type="AlphaFoldDB" id="A0A7Y2PM98"/>
<evidence type="ECO:0000256" key="5">
    <source>
        <dbReference type="ARBA" id="ARBA00022862"/>
    </source>
</evidence>
<organism evidence="15 16">
    <name type="scientific">Caldanaerobacter subterraneus</name>
    <dbReference type="NCBI Taxonomy" id="911092"/>
    <lineage>
        <taxon>Bacteria</taxon>
        <taxon>Bacillati</taxon>
        <taxon>Bacillota</taxon>
        <taxon>Clostridia</taxon>
        <taxon>Thermoanaerobacterales</taxon>
        <taxon>Thermoanaerobacteraceae</taxon>
        <taxon>Caldanaerobacter</taxon>
    </lineage>
</organism>
<evidence type="ECO:0000256" key="1">
    <source>
        <dbReference type="ARBA" id="ARBA00003330"/>
    </source>
</evidence>
<comment type="subunit">
    <text evidence="2">Monomer.</text>
</comment>
<keyword evidence="8" id="KW-0676">Redox-active center</keyword>
<evidence type="ECO:0000256" key="6">
    <source>
        <dbReference type="ARBA" id="ARBA00023002"/>
    </source>
</evidence>
<dbReference type="GO" id="GO:0008379">
    <property type="term" value="F:thioredoxin peroxidase activity"/>
    <property type="evidence" value="ECO:0007669"/>
    <property type="project" value="TreeGrafter"/>
</dbReference>
<gene>
    <name evidence="15" type="primary">bcp</name>
    <name evidence="15" type="ORF">HKI81_09770</name>
</gene>
<evidence type="ECO:0000256" key="3">
    <source>
        <dbReference type="ARBA" id="ARBA00013017"/>
    </source>
</evidence>
<proteinExistence type="inferred from homology"/>
<protein>
    <recommendedName>
        <fullName evidence="3">thioredoxin-dependent peroxiredoxin</fullName>
        <ecNumber evidence="3">1.11.1.24</ecNumber>
    </recommendedName>
    <alternativeName>
        <fullName evidence="11">Bacterioferritin comigratory protein</fullName>
    </alternativeName>
    <alternativeName>
        <fullName evidence="9">Thioredoxin peroxidase</fullName>
    </alternativeName>
</protein>
<name>A0A7Y2PM98_9THEO</name>
<comment type="function">
    <text evidence="1">Thiol-specific peroxidase that catalyzes the reduction of hydrogen peroxide and organic hydroperoxides to water and alcohols, respectively. Plays a role in cell protection against oxidative stress by detoxifying peroxides and as sensor of hydrogen peroxide-mediated signaling events.</text>
</comment>
<evidence type="ECO:0000313" key="15">
    <source>
        <dbReference type="EMBL" id="NNG67495.1"/>
    </source>
</evidence>
<dbReference type="PANTHER" id="PTHR42801">
    <property type="entry name" value="THIOREDOXIN-DEPENDENT PEROXIDE REDUCTASE"/>
    <property type="match status" value="1"/>
</dbReference>
<dbReference type="CDD" id="cd03017">
    <property type="entry name" value="PRX_BCP"/>
    <property type="match status" value="1"/>
</dbReference>
<dbReference type="PANTHER" id="PTHR42801:SF4">
    <property type="entry name" value="AHPC_TSA FAMILY PROTEIN"/>
    <property type="match status" value="1"/>
</dbReference>
<dbReference type="Gene3D" id="3.40.30.10">
    <property type="entry name" value="Glutaredoxin"/>
    <property type="match status" value="1"/>
</dbReference>
<feature type="active site" description="Cysteine sulfenic acid (-SOH) intermediate; for peroxidase activity" evidence="13">
    <location>
        <position position="44"/>
    </location>
</feature>
<evidence type="ECO:0000256" key="7">
    <source>
        <dbReference type="ARBA" id="ARBA00023157"/>
    </source>
</evidence>
<comment type="catalytic activity">
    <reaction evidence="12">
        <text>a hydroperoxide + [thioredoxin]-dithiol = an alcohol + [thioredoxin]-disulfide + H2O</text>
        <dbReference type="Rhea" id="RHEA:62620"/>
        <dbReference type="Rhea" id="RHEA-COMP:10698"/>
        <dbReference type="Rhea" id="RHEA-COMP:10700"/>
        <dbReference type="ChEBI" id="CHEBI:15377"/>
        <dbReference type="ChEBI" id="CHEBI:29950"/>
        <dbReference type="ChEBI" id="CHEBI:30879"/>
        <dbReference type="ChEBI" id="CHEBI:35924"/>
        <dbReference type="ChEBI" id="CHEBI:50058"/>
        <dbReference type="EC" id="1.11.1.24"/>
    </reaction>
</comment>
<dbReference type="GO" id="GO:0045454">
    <property type="term" value="P:cell redox homeostasis"/>
    <property type="evidence" value="ECO:0007669"/>
    <property type="project" value="TreeGrafter"/>
</dbReference>
<comment type="similarity">
    <text evidence="10">Belongs to the peroxiredoxin family. BCP/PrxQ subfamily.</text>
</comment>
<dbReference type="FunFam" id="3.40.30.10:FF:000007">
    <property type="entry name" value="Thioredoxin-dependent thiol peroxidase"/>
    <property type="match status" value="1"/>
</dbReference>
<dbReference type="EMBL" id="JABEQB010000030">
    <property type="protein sequence ID" value="NNG67495.1"/>
    <property type="molecule type" value="Genomic_DNA"/>
</dbReference>
<evidence type="ECO:0000256" key="12">
    <source>
        <dbReference type="ARBA" id="ARBA00049091"/>
    </source>
</evidence>
<reference evidence="15 16" key="1">
    <citation type="submission" date="2020-04" db="EMBL/GenBank/DDBJ databases">
        <title>Draft genome sequence of Caldanaerobacter sunterraneus. strain 1523vc isolated from Griffin hot spring, Kamchatka, Russia.</title>
        <authorList>
            <person name="Toshchakov S.V."/>
            <person name="Podosokorskaya O.A."/>
            <person name="Kublanov I.V."/>
            <person name="Korzhenkov A."/>
            <person name="Patrushev M.V."/>
        </authorList>
    </citation>
    <scope>NUCLEOTIDE SEQUENCE [LARGE SCALE GENOMIC DNA]</scope>
    <source>
        <strain evidence="15 16">1523vc</strain>
    </source>
</reference>
<dbReference type="SUPFAM" id="SSF52833">
    <property type="entry name" value="Thioredoxin-like"/>
    <property type="match status" value="1"/>
</dbReference>
<evidence type="ECO:0000256" key="10">
    <source>
        <dbReference type="ARBA" id="ARBA00038489"/>
    </source>
</evidence>
<dbReference type="GO" id="GO:0005737">
    <property type="term" value="C:cytoplasm"/>
    <property type="evidence" value="ECO:0007669"/>
    <property type="project" value="TreeGrafter"/>
</dbReference>
<dbReference type="EC" id="1.11.1.24" evidence="3"/>
<evidence type="ECO:0000256" key="2">
    <source>
        <dbReference type="ARBA" id="ARBA00011245"/>
    </source>
</evidence>
<evidence type="ECO:0000256" key="4">
    <source>
        <dbReference type="ARBA" id="ARBA00022559"/>
    </source>
</evidence>
<evidence type="ECO:0000313" key="16">
    <source>
        <dbReference type="Proteomes" id="UP000529861"/>
    </source>
</evidence>
<evidence type="ECO:0000256" key="9">
    <source>
        <dbReference type="ARBA" id="ARBA00032824"/>
    </source>
</evidence>
<dbReference type="PIRSF" id="PIRSF000239">
    <property type="entry name" value="AHPC"/>
    <property type="match status" value="1"/>
</dbReference>
<comment type="caution">
    <text evidence="15">The sequence shown here is derived from an EMBL/GenBank/DDBJ whole genome shotgun (WGS) entry which is preliminary data.</text>
</comment>
<dbReference type="InterPro" id="IPR050924">
    <property type="entry name" value="Peroxiredoxin_BCP/PrxQ"/>
</dbReference>
<evidence type="ECO:0000256" key="13">
    <source>
        <dbReference type="PIRSR" id="PIRSR000239-1"/>
    </source>
</evidence>
<dbReference type="InterPro" id="IPR000866">
    <property type="entry name" value="AhpC/TSA"/>
</dbReference>
<evidence type="ECO:0000256" key="11">
    <source>
        <dbReference type="ARBA" id="ARBA00041373"/>
    </source>
</evidence>
<sequence>MVEVGKKAPDFVLPDADGRQVSLSDFLGKNVVLYFYPKDNTPGCTKEAVAFRDSIKAIEVKNAVVIGISLDDETSHRKFIEKYSLPFVLLSDKEAKVSTEYGVYKEKNMYGKRKMGIERSTFIIDSKGIVRKIFRKVKVDGHVDQVLKALHEIKEGV</sequence>
<dbReference type="RefSeq" id="WP_170271300.1">
    <property type="nucleotide sequence ID" value="NZ_JABEQB010000030.1"/>
</dbReference>
<keyword evidence="5" id="KW-0049">Antioxidant</keyword>
<dbReference type="Proteomes" id="UP000529861">
    <property type="component" value="Unassembled WGS sequence"/>
</dbReference>
<dbReference type="GO" id="GO:0034599">
    <property type="term" value="P:cellular response to oxidative stress"/>
    <property type="evidence" value="ECO:0007669"/>
    <property type="project" value="TreeGrafter"/>
</dbReference>
<dbReference type="InterPro" id="IPR013766">
    <property type="entry name" value="Thioredoxin_domain"/>
</dbReference>
<dbReference type="InterPro" id="IPR024706">
    <property type="entry name" value="Peroxiredoxin_AhpC-typ"/>
</dbReference>